<keyword evidence="2" id="KW-1185">Reference proteome</keyword>
<dbReference type="EMBL" id="CCYD01000523">
    <property type="protein sequence ID" value="CEG40585.1"/>
    <property type="molecule type" value="Genomic_DNA"/>
</dbReference>
<organism evidence="1 2">
    <name type="scientific">Plasmopara halstedii</name>
    <name type="common">Downy mildew of sunflower</name>
    <dbReference type="NCBI Taxonomy" id="4781"/>
    <lineage>
        <taxon>Eukaryota</taxon>
        <taxon>Sar</taxon>
        <taxon>Stramenopiles</taxon>
        <taxon>Oomycota</taxon>
        <taxon>Peronosporomycetes</taxon>
        <taxon>Peronosporales</taxon>
        <taxon>Peronosporaceae</taxon>
        <taxon>Plasmopara</taxon>
    </lineage>
</organism>
<reference evidence="2" key="1">
    <citation type="submission" date="2014-09" db="EMBL/GenBank/DDBJ databases">
        <authorList>
            <person name="Sharma Rahul"/>
            <person name="Thines Marco"/>
        </authorList>
    </citation>
    <scope>NUCLEOTIDE SEQUENCE [LARGE SCALE GENOMIC DNA]</scope>
</reference>
<protein>
    <submittedName>
        <fullName evidence="1">Uncharacterized protein</fullName>
    </submittedName>
</protein>
<evidence type="ECO:0000313" key="2">
    <source>
        <dbReference type="Proteomes" id="UP000054928"/>
    </source>
</evidence>
<proteinExistence type="predicted"/>
<evidence type="ECO:0000313" key="1">
    <source>
        <dbReference type="EMBL" id="CEG40585.1"/>
    </source>
</evidence>
<dbReference type="GeneID" id="36405829"/>
<accession>A0A0P1AHY1</accession>
<dbReference type="RefSeq" id="XP_024576954.1">
    <property type="nucleotide sequence ID" value="XM_024726260.1"/>
</dbReference>
<name>A0A0P1AHY1_PLAHL</name>
<dbReference type="Proteomes" id="UP000054928">
    <property type="component" value="Unassembled WGS sequence"/>
</dbReference>
<dbReference type="AlphaFoldDB" id="A0A0P1AHY1"/>
<sequence length="265" mass="29919">MHGFPPGTGVYQTKHIVRFDDLCSRLAVVGKVESEDNKKVVLLGNLSQKYNAMIRIIKAHGKATLLDAKKMLRRDFELTKKREEKEQAYKASMREQGGCGQVQNRNTGPKFCGYSFNCNEYDHKRDDCPESKKLENEFVSSATTVASAREVSCLLDSGASCFNGQQLPAERNKFVAGDTRTIKLTDVLYVLVSVPALTKRGVVVQFERDQATLAVYRKERGVIYRNGKLFMRHLQQLKGSKPPGQILECVEIERYGTLNWAIFSQ</sequence>